<evidence type="ECO:0000313" key="1">
    <source>
        <dbReference type="EMBL" id="QJA56847.1"/>
    </source>
</evidence>
<reference evidence="1" key="1">
    <citation type="submission" date="2020-03" db="EMBL/GenBank/DDBJ databases">
        <title>The deep terrestrial virosphere.</title>
        <authorList>
            <person name="Holmfeldt K."/>
            <person name="Nilsson E."/>
            <person name="Simone D."/>
            <person name="Lopez-Fernandez M."/>
            <person name="Wu X."/>
            <person name="de Brujin I."/>
            <person name="Lundin D."/>
            <person name="Andersson A."/>
            <person name="Bertilsson S."/>
            <person name="Dopson M."/>
        </authorList>
    </citation>
    <scope>NUCLEOTIDE SEQUENCE</scope>
    <source>
        <strain evidence="1">MM415B01783</strain>
    </source>
</reference>
<dbReference type="AlphaFoldDB" id="A0A6M3IIE6"/>
<dbReference type="EMBL" id="MT141241">
    <property type="protein sequence ID" value="QJA56847.1"/>
    <property type="molecule type" value="Genomic_DNA"/>
</dbReference>
<organism evidence="1">
    <name type="scientific">viral metagenome</name>
    <dbReference type="NCBI Taxonomy" id="1070528"/>
    <lineage>
        <taxon>unclassified sequences</taxon>
        <taxon>metagenomes</taxon>
        <taxon>organismal metagenomes</taxon>
    </lineage>
</organism>
<protein>
    <submittedName>
        <fullName evidence="1">Uncharacterized protein</fullName>
    </submittedName>
</protein>
<proteinExistence type="predicted"/>
<accession>A0A6M3IIE6</accession>
<name>A0A6M3IIE6_9ZZZZ</name>
<gene>
    <name evidence="1" type="ORF">MM415B01783_0005</name>
</gene>
<sequence length="135" mass="15344">MEQTPEDRKINPQITELEIGVRDLRKVKLYPLSLGDQLELSDIIQQGLTAFFQIEQGNEQSLAMFTGHMFTLIKDNITKLISLLALDEDDPKKVLKEITNMQIEEAVRIIYRVNYAPLKNLKGLLGDVTKAAETD</sequence>